<keyword evidence="1" id="KW-1133">Transmembrane helix</keyword>
<accession>A0A9Q0L6X9</accession>
<evidence type="ECO:0000313" key="2">
    <source>
        <dbReference type="EMBL" id="KAJ5067487.1"/>
    </source>
</evidence>
<evidence type="ECO:0008006" key="4">
    <source>
        <dbReference type="Google" id="ProtNLM"/>
    </source>
</evidence>
<evidence type="ECO:0000313" key="3">
    <source>
        <dbReference type="Proteomes" id="UP001149090"/>
    </source>
</evidence>
<gene>
    <name evidence="2" type="ORF">M0811_12937</name>
</gene>
<keyword evidence="3" id="KW-1185">Reference proteome</keyword>
<dbReference type="EMBL" id="JAPDFW010000127">
    <property type="protein sequence ID" value="KAJ5067487.1"/>
    <property type="molecule type" value="Genomic_DNA"/>
</dbReference>
<feature type="transmembrane region" description="Helical" evidence="1">
    <location>
        <begin position="158"/>
        <end position="178"/>
    </location>
</feature>
<sequence>MRCISIIKTSRIALKHCCGSCFEFGIKRKREMIPLNPENQRYIEIVVTGILSLIIFHITKKTNIKLLVFVHSILSSISAVSVYFFNLKPHISMMITIVYLPYHTYFIKEETYSSHENWTTVAHHAFGFFFGATELVIKKNEMTYVAMQINEFSTIFLTIYRWKTNTITGLIFALSFFWTRLYWDTIYVLSHYYLQSSLYIQIICIPFYAIQYYWVWTVIKNIIDAVKKPKAKKD</sequence>
<dbReference type="OrthoDB" id="148763at2759"/>
<organism evidence="2 3">
    <name type="scientific">Anaeramoeba ignava</name>
    <name type="common">Anaerobic marine amoeba</name>
    <dbReference type="NCBI Taxonomy" id="1746090"/>
    <lineage>
        <taxon>Eukaryota</taxon>
        <taxon>Metamonada</taxon>
        <taxon>Anaeramoebidae</taxon>
        <taxon>Anaeramoeba</taxon>
    </lineage>
</organism>
<dbReference type="AlphaFoldDB" id="A0A9Q0L6X9"/>
<proteinExistence type="predicted"/>
<feature type="transmembrane region" description="Helical" evidence="1">
    <location>
        <begin position="66"/>
        <end position="85"/>
    </location>
</feature>
<protein>
    <recommendedName>
        <fullName evidence="4">TLC domain-containing protein</fullName>
    </recommendedName>
</protein>
<comment type="caution">
    <text evidence="2">The sequence shown here is derived from an EMBL/GenBank/DDBJ whole genome shotgun (WGS) entry which is preliminary data.</text>
</comment>
<feature type="transmembrane region" description="Helical" evidence="1">
    <location>
        <begin position="42"/>
        <end position="59"/>
    </location>
</feature>
<evidence type="ECO:0000256" key="1">
    <source>
        <dbReference type="SAM" id="Phobius"/>
    </source>
</evidence>
<feature type="transmembrane region" description="Helical" evidence="1">
    <location>
        <begin position="198"/>
        <end position="219"/>
    </location>
</feature>
<keyword evidence="1" id="KW-0812">Transmembrane</keyword>
<name>A0A9Q0L6X9_ANAIG</name>
<dbReference type="Proteomes" id="UP001149090">
    <property type="component" value="Unassembled WGS sequence"/>
</dbReference>
<keyword evidence="1" id="KW-0472">Membrane</keyword>
<reference evidence="2" key="1">
    <citation type="submission" date="2022-10" db="EMBL/GenBank/DDBJ databases">
        <title>Novel sulphate-reducing endosymbionts in the free-living metamonad Anaeramoeba.</title>
        <authorList>
            <person name="Jerlstrom-Hultqvist J."/>
            <person name="Cepicka I."/>
            <person name="Gallot-Lavallee L."/>
            <person name="Salas-Leiva D."/>
            <person name="Curtis B.A."/>
            <person name="Zahonova K."/>
            <person name="Pipaliya S."/>
            <person name="Dacks J."/>
            <person name="Roger A.J."/>
        </authorList>
    </citation>
    <scope>NUCLEOTIDE SEQUENCE</scope>
    <source>
        <strain evidence="2">BMAN</strain>
    </source>
</reference>